<dbReference type="Pfam" id="PF01408">
    <property type="entry name" value="GFO_IDH_MocA"/>
    <property type="match status" value="1"/>
</dbReference>
<dbReference type="SUPFAM" id="SSF51735">
    <property type="entry name" value="NAD(P)-binding Rossmann-fold domains"/>
    <property type="match status" value="1"/>
</dbReference>
<dbReference type="AlphaFoldDB" id="A0A7K0HRL5"/>
<dbReference type="Proteomes" id="UP000441358">
    <property type="component" value="Unassembled WGS sequence"/>
</dbReference>
<dbReference type="InterPro" id="IPR050463">
    <property type="entry name" value="Gfo/Idh/MocA_oxidrdct_glycsds"/>
</dbReference>
<dbReference type="EMBL" id="WKMC01000095">
    <property type="protein sequence ID" value="MRZ52904.1"/>
    <property type="molecule type" value="Genomic_DNA"/>
</dbReference>
<dbReference type="PANTHER" id="PTHR43818">
    <property type="entry name" value="BCDNA.GH03377"/>
    <property type="match status" value="1"/>
</dbReference>
<feature type="non-terminal residue" evidence="3">
    <location>
        <position position="215"/>
    </location>
</feature>
<gene>
    <name evidence="3" type="ORF">GKD66_22390</name>
</gene>
<dbReference type="PANTHER" id="PTHR43818:SF11">
    <property type="entry name" value="BCDNA.GH03377"/>
    <property type="match status" value="1"/>
</dbReference>
<dbReference type="GO" id="GO:0000166">
    <property type="term" value="F:nucleotide binding"/>
    <property type="evidence" value="ECO:0007669"/>
    <property type="project" value="InterPro"/>
</dbReference>
<comment type="caution">
    <text evidence="3">The sequence shown here is derived from an EMBL/GenBank/DDBJ whole genome shotgun (WGS) entry which is preliminary data.</text>
</comment>
<accession>A0A7K0HRL5</accession>
<name>A0A7K0HRL5_PARDI</name>
<reference evidence="3 4" key="1">
    <citation type="journal article" date="2019" name="Nat. Med.">
        <title>A library of human gut bacterial isolates paired with longitudinal multiomics data enables mechanistic microbiome research.</title>
        <authorList>
            <person name="Poyet M."/>
            <person name="Groussin M."/>
            <person name="Gibbons S.M."/>
            <person name="Avila-Pacheco J."/>
            <person name="Jiang X."/>
            <person name="Kearney S.M."/>
            <person name="Perrotta A.R."/>
            <person name="Berdy B."/>
            <person name="Zhao S."/>
            <person name="Lieberman T.D."/>
            <person name="Swanson P.K."/>
            <person name="Smith M."/>
            <person name="Roesemann S."/>
            <person name="Alexander J.E."/>
            <person name="Rich S.A."/>
            <person name="Livny J."/>
            <person name="Vlamakis H."/>
            <person name="Clish C."/>
            <person name="Bullock K."/>
            <person name="Deik A."/>
            <person name="Scott J."/>
            <person name="Pierce K.A."/>
            <person name="Xavier R.J."/>
            <person name="Alm E.J."/>
        </authorList>
    </citation>
    <scope>NUCLEOTIDE SEQUENCE [LARGE SCALE GENOMIC DNA]</scope>
    <source>
        <strain evidence="3 4">BIOML-A32</strain>
    </source>
</reference>
<dbReference type="InterPro" id="IPR006311">
    <property type="entry name" value="TAT_signal"/>
</dbReference>
<protein>
    <submittedName>
        <fullName evidence="3">Gfo/Idh/MocA family oxidoreductase</fullName>
    </submittedName>
</protein>
<proteinExistence type="predicted"/>
<evidence type="ECO:0000256" key="1">
    <source>
        <dbReference type="ARBA" id="ARBA00023002"/>
    </source>
</evidence>
<evidence type="ECO:0000259" key="2">
    <source>
        <dbReference type="Pfam" id="PF01408"/>
    </source>
</evidence>
<dbReference type="Gene3D" id="3.40.50.720">
    <property type="entry name" value="NAD(P)-binding Rossmann-like Domain"/>
    <property type="match status" value="1"/>
</dbReference>
<dbReference type="InterPro" id="IPR000683">
    <property type="entry name" value="Gfo/Idh/MocA-like_OxRdtase_N"/>
</dbReference>
<dbReference type="RefSeq" id="WP_173013011.1">
    <property type="nucleotide sequence ID" value="NZ_WKMC01000095.1"/>
</dbReference>
<evidence type="ECO:0000313" key="4">
    <source>
        <dbReference type="Proteomes" id="UP000441358"/>
    </source>
</evidence>
<dbReference type="GO" id="GO:0016491">
    <property type="term" value="F:oxidoreductase activity"/>
    <property type="evidence" value="ECO:0007669"/>
    <property type="project" value="UniProtKB-KW"/>
</dbReference>
<sequence length="215" mass="23987">MTTRRDFIRQATLLGAGLSMSPFFINATPGSIGANDKIRVGLIGCKGMGFSDLQAFLRNPEVECIALCDIDDEVLNSRAAETQKITGKKVKNLYKDWRKLIDNKDIDVVIVGTPDHWHCLQMVAACEAGKDVYCEKPLGNSIEECNIMVRAAEKYNRVVQVGQWQRSDPHWQDAMAFVHSGQLGKIRTVRVFSYQGWCPSIPVKPDEPVPAGIDY</sequence>
<dbReference type="PROSITE" id="PS51318">
    <property type="entry name" value="TAT"/>
    <property type="match status" value="1"/>
</dbReference>
<keyword evidence="1" id="KW-0560">Oxidoreductase</keyword>
<evidence type="ECO:0000313" key="3">
    <source>
        <dbReference type="EMBL" id="MRZ52904.1"/>
    </source>
</evidence>
<dbReference type="InterPro" id="IPR036291">
    <property type="entry name" value="NAD(P)-bd_dom_sf"/>
</dbReference>
<feature type="domain" description="Gfo/Idh/MocA-like oxidoreductase N-terminal" evidence="2">
    <location>
        <begin position="38"/>
        <end position="162"/>
    </location>
</feature>
<organism evidence="3 4">
    <name type="scientific">Parabacteroides distasonis</name>
    <dbReference type="NCBI Taxonomy" id="823"/>
    <lineage>
        <taxon>Bacteria</taxon>
        <taxon>Pseudomonadati</taxon>
        <taxon>Bacteroidota</taxon>
        <taxon>Bacteroidia</taxon>
        <taxon>Bacteroidales</taxon>
        <taxon>Tannerellaceae</taxon>
        <taxon>Parabacteroides</taxon>
    </lineage>
</organism>